<dbReference type="RefSeq" id="WP_074907012.1">
    <property type="nucleotide sequence ID" value="NZ_FOUB01000086.1"/>
</dbReference>
<keyword evidence="2" id="KW-1185">Reference proteome</keyword>
<organism evidence="1 2">
    <name type="scientific">Nitrosomonas communis</name>
    <dbReference type="NCBI Taxonomy" id="44574"/>
    <lineage>
        <taxon>Bacteria</taxon>
        <taxon>Pseudomonadati</taxon>
        <taxon>Pseudomonadota</taxon>
        <taxon>Betaproteobacteria</taxon>
        <taxon>Nitrosomonadales</taxon>
        <taxon>Nitrosomonadaceae</taxon>
        <taxon>Nitrosomonas</taxon>
    </lineage>
</organism>
<reference evidence="2" key="1">
    <citation type="submission" date="2016-10" db="EMBL/GenBank/DDBJ databases">
        <authorList>
            <person name="Varghese N."/>
            <person name="Submissions S."/>
        </authorList>
    </citation>
    <scope>NUCLEOTIDE SEQUENCE [LARGE SCALE GENOMIC DNA]</scope>
    <source>
        <strain evidence="2">Nm44</strain>
    </source>
</reference>
<protein>
    <submittedName>
        <fullName evidence="1">Uncharacterized protein</fullName>
    </submittedName>
</protein>
<dbReference type="AlphaFoldDB" id="A0A1I4VLX2"/>
<dbReference type="Proteomes" id="UP000183287">
    <property type="component" value="Unassembled WGS sequence"/>
</dbReference>
<gene>
    <name evidence="1" type="ORF">SAMN05421863_108611</name>
</gene>
<proteinExistence type="predicted"/>
<name>A0A1I4VLX2_9PROT</name>
<sequence length="72" mass="8476">MDQYIGKDPSMAGRLDWWCGQFREKPITKIDEFIVDDSLVKLKKRGLTVQPSIATNQRYQQFLFILFSTSQF</sequence>
<evidence type="ECO:0000313" key="2">
    <source>
        <dbReference type="Proteomes" id="UP000183287"/>
    </source>
</evidence>
<dbReference type="EMBL" id="FOUB01000086">
    <property type="protein sequence ID" value="SFN02251.1"/>
    <property type="molecule type" value="Genomic_DNA"/>
</dbReference>
<accession>A0A1I4VLX2</accession>
<evidence type="ECO:0000313" key="1">
    <source>
        <dbReference type="EMBL" id="SFN02251.1"/>
    </source>
</evidence>